<organism evidence="2 3">
    <name type="scientific">Caldisalinibacter kiritimatiensis</name>
    <dbReference type="NCBI Taxonomy" id="1304284"/>
    <lineage>
        <taxon>Bacteria</taxon>
        <taxon>Bacillati</taxon>
        <taxon>Bacillota</taxon>
        <taxon>Tissierellia</taxon>
        <taxon>Tissierellales</taxon>
        <taxon>Thermohalobacteraceae</taxon>
        <taxon>Caldisalinibacter</taxon>
    </lineage>
</organism>
<dbReference type="STRING" id="1304284.L21TH_0773"/>
<dbReference type="AlphaFoldDB" id="R1AVD5"/>
<proteinExistence type="predicted"/>
<dbReference type="Gene3D" id="3.40.630.30">
    <property type="match status" value="1"/>
</dbReference>
<evidence type="ECO:0000313" key="2">
    <source>
        <dbReference type="EMBL" id="EOD01168.1"/>
    </source>
</evidence>
<dbReference type="EMBL" id="ARZA01000072">
    <property type="protein sequence ID" value="EOD01168.1"/>
    <property type="molecule type" value="Genomic_DNA"/>
</dbReference>
<dbReference type="InterPro" id="IPR000182">
    <property type="entry name" value="GNAT_dom"/>
</dbReference>
<dbReference type="InterPro" id="IPR016181">
    <property type="entry name" value="Acyl_CoA_acyltransferase"/>
</dbReference>
<dbReference type="Proteomes" id="UP000013378">
    <property type="component" value="Unassembled WGS sequence"/>
</dbReference>
<evidence type="ECO:0000313" key="3">
    <source>
        <dbReference type="Proteomes" id="UP000013378"/>
    </source>
</evidence>
<gene>
    <name evidence="2" type="ORF">L21TH_0773</name>
</gene>
<keyword evidence="3" id="KW-1185">Reference proteome</keyword>
<dbReference type="Pfam" id="PF00583">
    <property type="entry name" value="Acetyltransf_1"/>
    <property type="match status" value="1"/>
</dbReference>
<dbReference type="SUPFAM" id="SSF55729">
    <property type="entry name" value="Acyl-CoA N-acyltransferases (Nat)"/>
    <property type="match status" value="1"/>
</dbReference>
<dbReference type="eggNOG" id="COG1246">
    <property type="taxonomic scope" value="Bacteria"/>
</dbReference>
<feature type="domain" description="N-acetyltransferase" evidence="1">
    <location>
        <begin position="2"/>
        <end position="152"/>
    </location>
</feature>
<name>R1AVD5_9FIRM</name>
<accession>R1AVD5</accession>
<dbReference type="RefSeq" id="WP_006309380.1">
    <property type="nucleotide sequence ID" value="NZ_ARZA01000072.1"/>
</dbReference>
<evidence type="ECO:0000259" key="1">
    <source>
        <dbReference type="PROSITE" id="PS51186"/>
    </source>
</evidence>
<sequence length="152" mass="17926">MLKLVNAKEYEEGIDKAIEYIHGVWGNDDNFMFYKDAIYHSHIEGKIPQFFLLLKEEKIIGCSALIINDFISRHDLYPWFACLFVNKEERGNEYGKLLIKYAEQQAAKAGFDKLYLTTDLDGYYEKYEWNRIEDGIDLFTGKPTRIYLKELS</sequence>
<dbReference type="OrthoDB" id="9789053at2"/>
<dbReference type="PROSITE" id="PS51186">
    <property type="entry name" value="GNAT"/>
    <property type="match status" value="1"/>
</dbReference>
<comment type="caution">
    <text evidence="2">The sequence shown here is derived from an EMBL/GenBank/DDBJ whole genome shotgun (WGS) entry which is preliminary data.</text>
</comment>
<dbReference type="GO" id="GO:0016747">
    <property type="term" value="F:acyltransferase activity, transferring groups other than amino-acyl groups"/>
    <property type="evidence" value="ECO:0007669"/>
    <property type="project" value="InterPro"/>
</dbReference>
<reference evidence="2 3" key="1">
    <citation type="journal article" date="2015" name="Geomicrobiol. J.">
        <title>Caldisalinibacter kiritimatiensis gen. nov., sp. nov., a moderately thermohalophilic thiosulfate-reducing bacterium from a hypersaline microbial mat.</title>
        <authorList>
            <person name="Ben Hania W."/>
            <person name="Joseph M."/>
            <person name="Fiebig A."/>
            <person name="Bunk B."/>
            <person name="Klenk H.-P."/>
            <person name="Fardeau M.-L."/>
            <person name="Spring S."/>
        </authorList>
    </citation>
    <scope>NUCLEOTIDE SEQUENCE [LARGE SCALE GENOMIC DNA]</scope>
    <source>
        <strain evidence="2 3">L21-TH-D2</strain>
    </source>
</reference>
<protein>
    <recommendedName>
        <fullName evidence="1">N-acetyltransferase domain-containing protein</fullName>
    </recommendedName>
</protein>
<dbReference type="CDD" id="cd04301">
    <property type="entry name" value="NAT_SF"/>
    <property type="match status" value="1"/>
</dbReference>